<dbReference type="InterPro" id="IPR001702">
    <property type="entry name" value="Porin_Gram-ve"/>
</dbReference>
<feature type="domain" description="Porin" evidence="12">
    <location>
        <begin position="15"/>
        <end position="342"/>
    </location>
</feature>
<organism evidence="13 14">
    <name type="scientific">Burkholderia thailandensis</name>
    <dbReference type="NCBI Taxonomy" id="57975"/>
    <lineage>
        <taxon>Bacteria</taxon>
        <taxon>Pseudomonadati</taxon>
        <taxon>Pseudomonadota</taxon>
        <taxon>Betaproteobacteria</taxon>
        <taxon>Burkholderiales</taxon>
        <taxon>Burkholderiaceae</taxon>
        <taxon>Burkholderia</taxon>
        <taxon>pseudomallei group</taxon>
    </lineage>
</organism>
<evidence type="ECO:0000313" key="14">
    <source>
        <dbReference type="Proteomes" id="UP001272137"/>
    </source>
</evidence>
<dbReference type="InterPro" id="IPR033900">
    <property type="entry name" value="Gram_neg_porin_domain"/>
</dbReference>
<keyword evidence="8" id="KW-0626">Porin</keyword>
<evidence type="ECO:0000256" key="5">
    <source>
        <dbReference type="ARBA" id="ARBA00022692"/>
    </source>
</evidence>
<dbReference type="PRINTS" id="PR00182">
    <property type="entry name" value="ECOLNEIPORIN"/>
</dbReference>
<comment type="subcellular location">
    <subcellularLocation>
        <location evidence="1">Cell outer membrane</location>
        <topology evidence="1">Multi-pass membrane protein</topology>
    </subcellularLocation>
</comment>
<keyword evidence="9" id="KW-0472">Membrane</keyword>
<dbReference type="GO" id="GO:0046930">
    <property type="term" value="C:pore complex"/>
    <property type="evidence" value="ECO:0007669"/>
    <property type="project" value="UniProtKB-KW"/>
</dbReference>
<evidence type="ECO:0000259" key="12">
    <source>
        <dbReference type="Pfam" id="PF13609"/>
    </source>
</evidence>
<dbReference type="InterPro" id="IPR002299">
    <property type="entry name" value="Porin_Neis"/>
</dbReference>
<evidence type="ECO:0000256" key="10">
    <source>
        <dbReference type="ARBA" id="ARBA00023237"/>
    </source>
</evidence>
<dbReference type="Gene3D" id="2.40.160.10">
    <property type="entry name" value="Porin"/>
    <property type="match status" value="1"/>
</dbReference>
<comment type="caution">
    <text evidence="13">The sequence shown here is derived from an EMBL/GenBank/DDBJ whole genome shotgun (WGS) entry which is preliminary data.</text>
</comment>
<dbReference type="PANTHER" id="PTHR34501:SF9">
    <property type="entry name" value="MAJOR OUTER MEMBRANE PROTEIN P.IA"/>
    <property type="match status" value="1"/>
</dbReference>
<keyword evidence="4" id="KW-1134">Transmembrane beta strand</keyword>
<keyword evidence="5" id="KW-0812">Transmembrane</keyword>
<protein>
    <submittedName>
        <fullName evidence="13">Gram-negative porin family protein</fullName>
    </submittedName>
</protein>
<dbReference type="Pfam" id="PF13609">
    <property type="entry name" value="Porin_4"/>
    <property type="match status" value="1"/>
</dbReference>
<dbReference type="GO" id="GO:0034220">
    <property type="term" value="P:monoatomic ion transmembrane transport"/>
    <property type="evidence" value="ECO:0007669"/>
    <property type="project" value="InterPro"/>
</dbReference>
<evidence type="ECO:0000313" key="13">
    <source>
        <dbReference type="EMBL" id="MDW9257001.1"/>
    </source>
</evidence>
<proteinExistence type="predicted"/>
<name>A0AAW9D4Y8_BURTH</name>
<keyword evidence="10" id="KW-0998">Cell outer membrane</keyword>
<evidence type="ECO:0000256" key="11">
    <source>
        <dbReference type="SAM" id="SignalP"/>
    </source>
</evidence>
<feature type="chain" id="PRO_5044004310" evidence="11">
    <location>
        <begin position="26"/>
        <end position="371"/>
    </location>
</feature>
<evidence type="ECO:0000256" key="3">
    <source>
        <dbReference type="ARBA" id="ARBA00022448"/>
    </source>
</evidence>
<dbReference type="InterPro" id="IPR050298">
    <property type="entry name" value="Gram-neg_bact_OMP"/>
</dbReference>
<evidence type="ECO:0000256" key="7">
    <source>
        <dbReference type="ARBA" id="ARBA00023065"/>
    </source>
</evidence>
<dbReference type="Proteomes" id="UP001272137">
    <property type="component" value="Unassembled WGS sequence"/>
</dbReference>
<reference evidence="13" key="1">
    <citation type="submission" date="2018-08" db="EMBL/GenBank/DDBJ databases">
        <title>Identification of Burkholderia cepacia strains that express a Burkholderia pseudomallei-like capsular polysaccharide.</title>
        <authorList>
            <person name="Burtnick M.N."/>
            <person name="Vongsouvath M."/>
            <person name="Newton P."/>
            <person name="Wuthiekanun V."/>
            <person name="Limmathurotsakul D."/>
            <person name="Brett P.J."/>
            <person name="Chantratita N."/>
            <person name="Dance D.A."/>
        </authorList>
    </citation>
    <scope>NUCLEOTIDE SEQUENCE</scope>
    <source>
        <strain evidence="13">SBXCC001</strain>
    </source>
</reference>
<dbReference type="AlphaFoldDB" id="A0AAW9D4Y8"/>
<evidence type="ECO:0000256" key="2">
    <source>
        <dbReference type="ARBA" id="ARBA00011233"/>
    </source>
</evidence>
<dbReference type="InterPro" id="IPR023614">
    <property type="entry name" value="Porin_dom_sf"/>
</dbReference>
<keyword evidence="7" id="KW-0406">Ion transport</keyword>
<comment type="subunit">
    <text evidence="2">Homotrimer.</text>
</comment>
<sequence length="371" mass="39124">MKHTMKLKGMAGALMCAGAMGAAHAQSSVTLYGVIDTGIDFASNVNGQRDWQMASGVSAGSRWGLRGKEDLGGGLAAIFDLESGFNSTNGGLGSGLEFSRNAYVGLASHTLGTLTLGRQWDPIVDLLEPYSLNSYYGGWYFSHPNDMDNLDNGFAISNAVKYTSPTIAGFTGEALYSFGGQAGQFSNNAAYSAAVSYTNGPFSAGVGYLRVNDPEQSIQSYQSGGGYTNAVYGTYLANARSQGILAAGASYQAGPFKLMGNFTDVTFQQADSGQDVKFQNYEIAGTYAATGQLNFGAGYTYTEGRDHATDQEPKYQQLNLSAEYDLSKRTAIYALAAFQRASGGALAQIAGFDPSSSGKQAIGRVGIRHTF</sequence>
<dbReference type="GO" id="GO:0015288">
    <property type="term" value="F:porin activity"/>
    <property type="evidence" value="ECO:0007669"/>
    <property type="project" value="UniProtKB-KW"/>
</dbReference>
<evidence type="ECO:0000256" key="4">
    <source>
        <dbReference type="ARBA" id="ARBA00022452"/>
    </source>
</evidence>
<evidence type="ECO:0000256" key="9">
    <source>
        <dbReference type="ARBA" id="ARBA00023136"/>
    </source>
</evidence>
<dbReference type="PRINTS" id="PR00184">
    <property type="entry name" value="NEISSPPORIN"/>
</dbReference>
<dbReference type="CDD" id="cd00342">
    <property type="entry name" value="gram_neg_porins"/>
    <property type="match status" value="1"/>
</dbReference>
<keyword evidence="3" id="KW-0813">Transport</keyword>
<keyword evidence="6 11" id="KW-0732">Signal</keyword>
<accession>A0AAW9D4Y8</accession>
<evidence type="ECO:0000256" key="1">
    <source>
        <dbReference type="ARBA" id="ARBA00004571"/>
    </source>
</evidence>
<feature type="signal peptide" evidence="11">
    <location>
        <begin position="1"/>
        <end position="25"/>
    </location>
</feature>
<dbReference type="GO" id="GO:0009279">
    <property type="term" value="C:cell outer membrane"/>
    <property type="evidence" value="ECO:0007669"/>
    <property type="project" value="UniProtKB-SubCell"/>
</dbReference>
<dbReference type="EMBL" id="QXCT01000002">
    <property type="protein sequence ID" value="MDW9257001.1"/>
    <property type="molecule type" value="Genomic_DNA"/>
</dbReference>
<dbReference type="PANTHER" id="PTHR34501">
    <property type="entry name" value="PROTEIN YDDL-RELATED"/>
    <property type="match status" value="1"/>
</dbReference>
<evidence type="ECO:0000256" key="6">
    <source>
        <dbReference type="ARBA" id="ARBA00022729"/>
    </source>
</evidence>
<evidence type="ECO:0000256" key="8">
    <source>
        <dbReference type="ARBA" id="ARBA00023114"/>
    </source>
</evidence>
<dbReference type="SUPFAM" id="SSF56935">
    <property type="entry name" value="Porins"/>
    <property type="match status" value="1"/>
</dbReference>
<gene>
    <name evidence="13" type="ORF">C7S16_3269</name>
</gene>